<dbReference type="RefSeq" id="WP_326836841.1">
    <property type="nucleotide sequence ID" value="NZ_CP142149.1"/>
</dbReference>
<keyword evidence="4 6" id="KW-0503">Monooxygenase</keyword>
<accession>A0ABZ1IJY0</accession>
<evidence type="ECO:0000313" key="6">
    <source>
        <dbReference type="EMBL" id="WSE34043.1"/>
    </source>
</evidence>
<dbReference type="Proteomes" id="UP001330812">
    <property type="component" value="Chromosome"/>
</dbReference>
<dbReference type="PANTHER" id="PTHR47178:SF5">
    <property type="entry name" value="FAD-BINDING DOMAIN-CONTAINING PROTEIN"/>
    <property type="match status" value="1"/>
</dbReference>
<gene>
    <name evidence="6" type="ORF">VSH64_18395</name>
</gene>
<dbReference type="InterPro" id="IPR002938">
    <property type="entry name" value="FAD-bd"/>
</dbReference>
<evidence type="ECO:0000313" key="7">
    <source>
        <dbReference type="Proteomes" id="UP001330812"/>
    </source>
</evidence>
<sequence>MTHVLIAGGGVGGLCLAQGLRETGLRATVFERDPGAGTRGQGYRLHIDGDGDEALRRCLPDELFRRYRDTSAEPGRGKITTVKSDFTELASFPVPVADHTAVDRLLLREILRSGVDVRFGRTVIDAKDTGDGVVLRFADGSEERGDVLVGAEGVGSVLRPIVAPDAVVVDTGMRCAYGRTPLTALPELDDRLFDGFTSVIGRPSLFGKGGALALAAFRARSHDPGLPPVADYLMWAVIGAVPDMSDPRALHRFATKFVKRWHPEFRRIVANADVPATFGTPIRTSGPVPSWPTGRITLLGDAIHVMPPAGGVGANTALRDAALLSDLLGSTDPLTAFAGYEARMREYATEVVRQSTQLMRGNNK</sequence>
<proteinExistence type="predicted"/>
<keyword evidence="7" id="KW-1185">Reference proteome</keyword>
<keyword evidence="2" id="KW-0274">FAD</keyword>
<dbReference type="PRINTS" id="PR00420">
    <property type="entry name" value="RNGMNOXGNASE"/>
</dbReference>
<organism evidence="6 7">
    <name type="scientific">Amycolatopsis rhabdoformis</name>
    <dbReference type="NCBI Taxonomy" id="1448059"/>
    <lineage>
        <taxon>Bacteria</taxon>
        <taxon>Bacillati</taxon>
        <taxon>Actinomycetota</taxon>
        <taxon>Actinomycetes</taxon>
        <taxon>Pseudonocardiales</taxon>
        <taxon>Pseudonocardiaceae</taxon>
        <taxon>Amycolatopsis</taxon>
    </lineage>
</organism>
<dbReference type="Gene3D" id="3.50.50.60">
    <property type="entry name" value="FAD/NAD(P)-binding domain"/>
    <property type="match status" value="1"/>
</dbReference>
<protein>
    <submittedName>
        <fullName evidence="6">FAD-dependent monooxygenase</fullName>
    </submittedName>
</protein>
<feature type="domain" description="FAD-binding" evidence="5">
    <location>
        <begin position="2"/>
        <end position="160"/>
    </location>
</feature>
<evidence type="ECO:0000256" key="3">
    <source>
        <dbReference type="ARBA" id="ARBA00023002"/>
    </source>
</evidence>
<evidence type="ECO:0000256" key="2">
    <source>
        <dbReference type="ARBA" id="ARBA00022827"/>
    </source>
</evidence>
<feature type="domain" description="FAD-binding" evidence="5">
    <location>
        <begin position="290"/>
        <end position="330"/>
    </location>
</feature>
<evidence type="ECO:0000259" key="5">
    <source>
        <dbReference type="Pfam" id="PF01494"/>
    </source>
</evidence>
<dbReference type="InterPro" id="IPR036188">
    <property type="entry name" value="FAD/NAD-bd_sf"/>
</dbReference>
<keyword evidence="3" id="KW-0560">Oxidoreductase</keyword>
<evidence type="ECO:0000256" key="1">
    <source>
        <dbReference type="ARBA" id="ARBA00022630"/>
    </source>
</evidence>
<reference evidence="6 7" key="1">
    <citation type="journal article" date="2015" name="Int. J. Syst. Evol. Microbiol.">
        <title>Amycolatopsis rhabdoformis sp. nov., an actinomycete isolated from a tropical forest soil.</title>
        <authorList>
            <person name="Souza W.R."/>
            <person name="Silva R.E."/>
            <person name="Goodfellow M."/>
            <person name="Busarakam K."/>
            <person name="Figueiro F.S."/>
            <person name="Ferreira D."/>
            <person name="Rodrigues-Filho E."/>
            <person name="Moraes L.A.B."/>
            <person name="Zucchi T.D."/>
        </authorList>
    </citation>
    <scope>NUCLEOTIDE SEQUENCE [LARGE SCALE GENOMIC DNA]</scope>
    <source>
        <strain evidence="6 7">NCIMB 14900</strain>
    </source>
</reference>
<dbReference type="PANTHER" id="PTHR47178">
    <property type="entry name" value="MONOOXYGENASE, FAD-BINDING"/>
    <property type="match status" value="1"/>
</dbReference>
<name>A0ABZ1IJY0_9PSEU</name>
<dbReference type="Pfam" id="PF01494">
    <property type="entry name" value="FAD_binding_3"/>
    <property type="match status" value="2"/>
</dbReference>
<dbReference type="SUPFAM" id="SSF51905">
    <property type="entry name" value="FAD/NAD(P)-binding domain"/>
    <property type="match status" value="1"/>
</dbReference>
<keyword evidence="1" id="KW-0285">Flavoprotein</keyword>
<dbReference type="EMBL" id="CP142149">
    <property type="protein sequence ID" value="WSE34043.1"/>
    <property type="molecule type" value="Genomic_DNA"/>
</dbReference>
<dbReference type="GO" id="GO:0004497">
    <property type="term" value="F:monooxygenase activity"/>
    <property type="evidence" value="ECO:0007669"/>
    <property type="project" value="UniProtKB-KW"/>
</dbReference>
<evidence type="ECO:0000256" key="4">
    <source>
        <dbReference type="ARBA" id="ARBA00023033"/>
    </source>
</evidence>